<reference evidence="2 3" key="1">
    <citation type="submission" date="2018-09" db="EMBL/GenBank/DDBJ databases">
        <title>Metagenome Assembled Genomes from an Advanced Water Purification Facility.</title>
        <authorList>
            <person name="Stamps B.W."/>
            <person name="Spear J.R."/>
        </authorList>
    </citation>
    <scope>NUCLEOTIDE SEQUENCE [LARGE SCALE GENOMIC DNA]</scope>
    <source>
        <strain evidence="2">Bin_63_2</strain>
    </source>
</reference>
<evidence type="ECO:0000256" key="1">
    <source>
        <dbReference type="SAM" id="Phobius"/>
    </source>
</evidence>
<feature type="transmembrane region" description="Helical" evidence="1">
    <location>
        <begin position="27"/>
        <end position="49"/>
    </location>
</feature>
<accession>A0A5C7J4T4</accession>
<evidence type="ECO:0000313" key="2">
    <source>
        <dbReference type="EMBL" id="TXG76511.1"/>
    </source>
</evidence>
<dbReference type="AlphaFoldDB" id="A0A5C7J4T4"/>
<protein>
    <recommendedName>
        <fullName evidence="4">PilN domain-containing protein</fullName>
    </recommendedName>
</protein>
<keyword evidence="1" id="KW-0812">Transmembrane</keyword>
<comment type="caution">
    <text evidence="2">The sequence shown here is derived from an EMBL/GenBank/DDBJ whole genome shotgun (WGS) entry which is preliminary data.</text>
</comment>
<keyword evidence="1" id="KW-0472">Membrane</keyword>
<dbReference type="EMBL" id="SSDS01000072">
    <property type="protein sequence ID" value="TXG76511.1"/>
    <property type="molecule type" value="Genomic_DNA"/>
</dbReference>
<name>A0A5C7J4T4_9BACT</name>
<organism evidence="2 3">
    <name type="scientific">Candidatus Dojkabacteria bacterium</name>
    <dbReference type="NCBI Taxonomy" id="2099670"/>
    <lineage>
        <taxon>Bacteria</taxon>
        <taxon>Candidatus Dojkabacteria</taxon>
    </lineage>
</organism>
<proteinExistence type="predicted"/>
<dbReference type="Proteomes" id="UP000321026">
    <property type="component" value="Unassembled WGS sequence"/>
</dbReference>
<keyword evidence="1" id="KW-1133">Transmembrane helix</keyword>
<evidence type="ECO:0000313" key="3">
    <source>
        <dbReference type="Proteomes" id="UP000321026"/>
    </source>
</evidence>
<gene>
    <name evidence="2" type="ORF">E6Q11_04600</name>
</gene>
<evidence type="ECO:0008006" key="4">
    <source>
        <dbReference type="Google" id="ProtNLM"/>
    </source>
</evidence>
<sequence>MYNEINLVTNKDSSSIKRSRLGKVRKVSYLLLFTIAVFSVLIFIINIRYSVNSVRQKQNSVMNNLSLYNDNIVKIIFLNLRLVDINSITSGRTNYQNTLEKFFANVPAGVEVQAFSMDNGKLNITLVSNSLLSLNEYLNESLKVADEEGLSDVRLASLTSQSSGYVMIIGMTFNP</sequence>